<evidence type="ECO:0000256" key="5">
    <source>
        <dbReference type="ARBA" id="ARBA00022801"/>
    </source>
</evidence>
<comment type="caution">
    <text evidence="10">The sequence shown here is derived from an EMBL/GenBank/DDBJ whole genome shotgun (WGS) entry which is preliminary data.</text>
</comment>
<keyword evidence="6 8" id="KW-1133">Transmembrane helix</keyword>
<protein>
    <recommendedName>
        <fullName evidence="9">UBA domain-containing protein</fullName>
    </recommendedName>
</protein>
<feature type="domain" description="UBA" evidence="9">
    <location>
        <begin position="262"/>
        <end position="302"/>
    </location>
</feature>
<gene>
    <name evidence="10" type="ORF">HYH02_014731</name>
</gene>
<dbReference type="Pfam" id="PF01694">
    <property type="entry name" value="Rhomboid"/>
    <property type="match status" value="1"/>
</dbReference>
<dbReference type="InterPro" id="IPR022764">
    <property type="entry name" value="Peptidase_S54_rhomboid_dom"/>
</dbReference>
<keyword evidence="11" id="KW-1185">Reference proteome</keyword>
<dbReference type="GO" id="GO:0004252">
    <property type="term" value="F:serine-type endopeptidase activity"/>
    <property type="evidence" value="ECO:0007669"/>
    <property type="project" value="InterPro"/>
</dbReference>
<dbReference type="InterPro" id="IPR035952">
    <property type="entry name" value="Rhomboid-like_sf"/>
</dbReference>
<comment type="similarity">
    <text evidence="2">Belongs to the peptidase S54 family.</text>
</comment>
<dbReference type="GO" id="GO:0006508">
    <property type="term" value="P:proteolysis"/>
    <property type="evidence" value="ECO:0007669"/>
    <property type="project" value="UniProtKB-KW"/>
</dbReference>
<dbReference type="SUPFAM" id="SSF144091">
    <property type="entry name" value="Rhomboid-like"/>
    <property type="match status" value="1"/>
</dbReference>
<evidence type="ECO:0000256" key="3">
    <source>
        <dbReference type="ARBA" id="ARBA00022670"/>
    </source>
</evidence>
<dbReference type="Proteomes" id="UP000613740">
    <property type="component" value="Unassembled WGS sequence"/>
</dbReference>
<proteinExistence type="inferred from homology"/>
<evidence type="ECO:0000256" key="2">
    <source>
        <dbReference type="ARBA" id="ARBA00009045"/>
    </source>
</evidence>
<keyword evidence="7 8" id="KW-0472">Membrane</keyword>
<feature type="transmembrane region" description="Helical" evidence="8">
    <location>
        <begin position="77"/>
        <end position="95"/>
    </location>
</feature>
<evidence type="ECO:0000256" key="6">
    <source>
        <dbReference type="ARBA" id="ARBA00022989"/>
    </source>
</evidence>
<dbReference type="GO" id="GO:0016020">
    <property type="term" value="C:membrane"/>
    <property type="evidence" value="ECO:0007669"/>
    <property type="project" value="UniProtKB-SubCell"/>
</dbReference>
<comment type="subcellular location">
    <subcellularLocation>
        <location evidence="1">Membrane</location>
        <topology evidence="1">Multi-pass membrane protein</topology>
    </subcellularLocation>
</comment>
<name>A0A835SJH4_9CHLO</name>
<feature type="transmembrane region" description="Helical" evidence="8">
    <location>
        <begin position="102"/>
        <end position="122"/>
    </location>
</feature>
<evidence type="ECO:0000259" key="9">
    <source>
        <dbReference type="PROSITE" id="PS50030"/>
    </source>
</evidence>
<dbReference type="SMART" id="SM00165">
    <property type="entry name" value="UBA"/>
    <property type="match status" value="1"/>
</dbReference>
<feature type="transmembrane region" description="Helical" evidence="8">
    <location>
        <begin position="42"/>
        <end position="65"/>
    </location>
</feature>
<organism evidence="10 11">
    <name type="scientific">Chlamydomonas schloesseri</name>
    <dbReference type="NCBI Taxonomy" id="2026947"/>
    <lineage>
        <taxon>Eukaryota</taxon>
        <taxon>Viridiplantae</taxon>
        <taxon>Chlorophyta</taxon>
        <taxon>core chlorophytes</taxon>
        <taxon>Chlorophyceae</taxon>
        <taxon>CS clade</taxon>
        <taxon>Chlamydomonadales</taxon>
        <taxon>Chlamydomonadaceae</taxon>
        <taxon>Chlamydomonas</taxon>
    </lineage>
</organism>
<dbReference type="AlphaFoldDB" id="A0A835SJH4"/>
<dbReference type="Pfam" id="PF00627">
    <property type="entry name" value="UBA"/>
    <property type="match status" value="1"/>
</dbReference>
<reference evidence="10" key="1">
    <citation type="journal article" date="2020" name="bioRxiv">
        <title>Comparative genomics of Chlamydomonas.</title>
        <authorList>
            <person name="Craig R.J."/>
            <person name="Hasan A.R."/>
            <person name="Ness R.W."/>
            <person name="Keightley P.D."/>
        </authorList>
    </citation>
    <scope>NUCLEOTIDE SEQUENCE</scope>
    <source>
        <strain evidence="10">CCAP 11/173</strain>
    </source>
</reference>
<evidence type="ECO:0000256" key="4">
    <source>
        <dbReference type="ARBA" id="ARBA00022692"/>
    </source>
</evidence>
<evidence type="ECO:0000313" key="11">
    <source>
        <dbReference type="Proteomes" id="UP000613740"/>
    </source>
</evidence>
<dbReference type="EMBL" id="JAEHOD010000105">
    <property type="protein sequence ID" value="KAG2426691.1"/>
    <property type="molecule type" value="Genomic_DNA"/>
</dbReference>
<accession>A0A835SJH4</accession>
<evidence type="ECO:0000256" key="7">
    <source>
        <dbReference type="ARBA" id="ARBA00023136"/>
    </source>
</evidence>
<dbReference type="PANTHER" id="PTHR43066:SF1">
    <property type="entry name" value="RHOMBOID PROTEIN 2"/>
    <property type="match status" value="1"/>
</dbReference>
<dbReference type="OrthoDB" id="272778at2759"/>
<feature type="transmembrane region" description="Helical" evidence="8">
    <location>
        <begin position="12"/>
        <end position="30"/>
    </location>
</feature>
<dbReference type="SUPFAM" id="SSF46934">
    <property type="entry name" value="UBA-like"/>
    <property type="match status" value="1"/>
</dbReference>
<dbReference type="InterPro" id="IPR015940">
    <property type="entry name" value="UBA"/>
</dbReference>
<dbReference type="Gene3D" id="1.10.8.10">
    <property type="entry name" value="DNA helicase RuvA subunit, C-terminal domain"/>
    <property type="match status" value="1"/>
</dbReference>
<sequence>MPTITGFRHAPVSKGIIFLSAGASILSQAARASRRVQLVPGLLSRALVFRSPAELLFGTLVLYYFRVLERESGSNKFGAFAAASTGISALLQWLATRSGLAVSGLPSGPYGLIFAAFVQYFFQVPASNKVVVWPGWRLSDKVFLYLVGLQLLLSGGTSSLLAGCSGLVAGLLWRANVAGLKRFRLPGFVSRFFSATLGALLGGDSAPAQQPGAAQAAAAAGQQRRGGATPGAAPGARPAAAAAAASAPGVGGGGAAAAHLPLPSPEAVEQLVAMGFGAAESERALQLANNDVNAAIGLLLNN</sequence>
<dbReference type="PROSITE" id="PS50030">
    <property type="entry name" value="UBA"/>
    <property type="match status" value="1"/>
</dbReference>
<evidence type="ECO:0000313" key="10">
    <source>
        <dbReference type="EMBL" id="KAG2426691.1"/>
    </source>
</evidence>
<evidence type="ECO:0000256" key="1">
    <source>
        <dbReference type="ARBA" id="ARBA00004141"/>
    </source>
</evidence>
<feature type="transmembrane region" description="Helical" evidence="8">
    <location>
        <begin position="142"/>
        <end position="173"/>
    </location>
</feature>
<dbReference type="PANTHER" id="PTHR43066">
    <property type="entry name" value="RHOMBOID-RELATED PROTEIN"/>
    <property type="match status" value="1"/>
</dbReference>
<keyword evidence="4 8" id="KW-0812">Transmembrane</keyword>
<evidence type="ECO:0000256" key="8">
    <source>
        <dbReference type="SAM" id="Phobius"/>
    </source>
</evidence>
<dbReference type="InterPro" id="IPR009060">
    <property type="entry name" value="UBA-like_sf"/>
</dbReference>
<keyword evidence="5" id="KW-0378">Hydrolase</keyword>
<keyword evidence="3" id="KW-0645">Protease</keyword>